<sequence>MWEALKVAYEETGANIVCILLERLFDIKLKCCSTWNKRLRMLGVNWKLLSLLCYCLGVSSSKLITLRDNSYSKNTHPEEEKATPRTGHLSLKTMGLGRAEVYLKDTCGITTIKDVMFVPNMTANVLSKSKLVSCGLSVLFSSAGCMIYKEEEL</sequence>
<evidence type="ECO:0000313" key="1">
    <source>
        <dbReference type="EMBL" id="KAJ8886779.1"/>
    </source>
</evidence>
<comment type="caution">
    <text evidence="1">The sequence shown here is derived from an EMBL/GenBank/DDBJ whole genome shotgun (WGS) entry which is preliminary data.</text>
</comment>
<evidence type="ECO:0000313" key="2">
    <source>
        <dbReference type="Proteomes" id="UP001159363"/>
    </source>
</evidence>
<dbReference type="Proteomes" id="UP001159363">
    <property type="component" value="Chromosome X"/>
</dbReference>
<proteinExistence type="predicted"/>
<keyword evidence="2" id="KW-1185">Reference proteome</keyword>
<gene>
    <name evidence="1" type="ORF">PR048_012991</name>
</gene>
<accession>A0ABQ9HRQ8</accession>
<protein>
    <submittedName>
        <fullName evidence="1">Uncharacterized protein</fullName>
    </submittedName>
</protein>
<name>A0ABQ9HRQ8_9NEOP</name>
<organism evidence="1 2">
    <name type="scientific">Dryococelus australis</name>
    <dbReference type="NCBI Taxonomy" id="614101"/>
    <lineage>
        <taxon>Eukaryota</taxon>
        <taxon>Metazoa</taxon>
        <taxon>Ecdysozoa</taxon>
        <taxon>Arthropoda</taxon>
        <taxon>Hexapoda</taxon>
        <taxon>Insecta</taxon>
        <taxon>Pterygota</taxon>
        <taxon>Neoptera</taxon>
        <taxon>Polyneoptera</taxon>
        <taxon>Phasmatodea</taxon>
        <taxon>Verophasmatodea</taxon>
        <taxon>Anareolatae</taxon>
        <taxon>Phasmatidae</taxon>
        <taxon>Eurycanthinae</taxon>
        <taxon>Dryococelus</taxon>
    </lineage>
</organism>
<reference evidence="1 2" key="1">
    <citation type="submission" date="2023-02" db="EMBL/GenBank/DDBJ databases">
        <title>LHISI_Scaffold_Assembly.</title>
        <authorList>
            <person name="Stuart O.P."/>
            <person name="Cleave R."/>
            <person name="Magrath M.J.L."/>
            <person name="Mikheyev A.S."/>
        </authorList>
    </citation>
    <scope>NUCLEOTIDE SEQUENCE [LARGE SCALE GENOMIC DNA]</scope>
    <source>
        <strain evidence="1">Daus_M_001</strain>
        <tissue evidence="1">Leg muscle</tissue>
    </source>
</reference>
<dbReference type="EMBL" id="JARBHB010000004">
    <property type="protein sequence ID" value="KAJ8886779.1"/>
    <property type="molecule type" value="Genomic_DNA"/>
</dbReference>